<dbReference type="GO" id="GO:0052689">
    <property type="term" value="F:carboxylic ester hydrolase activity"/>
    <property type="evidence" value="ECO:0007669"/>
    <property type="project" value="UniProtKB-KW"/>
</dbReference>
<evidence type="ECO:0000256" key="6">
    <source>
        <dbReference type="RuleBase" id="RU361235"/>
    </source>
</evidence>
<comment type="caution">
    <text evidence="8">The sequence shown here is derived from an EMBL/GenBank/DDBJ whole genome shotgun (WGS) entry which is preliminary data.</text>
</comment>
<accession>A0AA38IWP2</accession>
<evidence type="ECO:0000256" key="1">
    <source>
        <dbReference type="ARBA" id="ARBA00005964"/>
    </source>
</evidence>
<dbReference type="PROSITE" id="PS00941">
    <property type="entry name" value="CARBOXYLESTERASE_B_2"/>
    <property type="match status" value="1"/>
</dbReference>
<comment type="similarity">
    <text evidence="1 6">Belongs to the type-B carboxylesterase/lipase family.</text>
</comment>
<reference evidence="8" key="1">
    <citation type="journal article" date="2023" name="G3 (Bethesda)">
        <title>Whole genome assemblies of Zophobas morio and Tenebrio molitor.</title>
        <authorList>
            <person name="Kaur S."/>
            <person name="Stinson S.A."/>
            <person name="diCenzo G.C."/>
        </authorList>
    </citation>
    <scope>NUCLEOTIDE SEQUENCE</scope>
    <source>
        <strain evidence="8">QUZm001</strain>
    </source>
</reference>
<evidence type="ECO:0000313" key="9">
    <source>
        <dbReference type="Proteomes" id="UP001168821"/>
    </source>
</evidence>
<name>A0AA38IWP2_9CUCU</name>
<gene>
    <name evidence="8" type="ORF">Zmor_007090</name>
</gene>
<dbReference type="InterPro" id="IPR019826">
    <property type="entry name" value="Carboxylesterase_B_AS"/>
</dbReference>
<dbReference type="Gene3D" id="3.40.50.1820">
    <property type="entry name" value="alpha/beta hydrolase"/>
    <property type="match status" value="1"/>
</dbReference>
<keyword evidence="5" id="KW-0325">Glycoprotein</keyword>
<dbReference type="PANTHER" id="PTHR43142:SF1">
    <property type="entry name" value="CARBOXYLIC ESTER HYDROLASE"/>
    <property type="match status" value="1"/>
</dbReference>
<keyword evidence="3 6" id="KW-0378">Hydrolase</keyword>
<dbReference type="Pfam" id="PF00135">
    <property type="entry name" value="COesterase"/>
    <property type="match status" value="1"/>
</dbReference>
<dbReference type="PROSITE" id="PS00122">
    <property type="entry name" value="CARBOXYLESTERASE_B_1"/>
    <property type="match status" value="1"/>
</dbReference>
<dbReference type="EMBL" id="JALNTZ010000002">
    <property type="protein sequence ID" value="KAJ3662761.1"/>
    <property type="molecule type" value="Genomic_DNA"/>
</dbReference>
<dbReference type="EC" id="3.1.1.-" evidence="6"/>
<dbReference type="SUPFAM" id="SSF53474">
    <property type="entry name" value="alpha/beta-Hydrolases"/>
    <property type="match status" value="1"/>
</dbReference>
<keyword evidence="2" id="KW-0719">Serine esterase</keyword>
<dbReference type="InterPro" id="IPR019819">
    <property type="entry name" value="Carboxylesterase_B_CS"/>
</dbReference>
<keyword evidence="9" id="KW-1185">Reference proteome</keyword>
<sequence length="569" mass="63388">MKLQIIMIIIFLIVSIFVEQNNSEDPVIKLPNGLIVGRQDVTAEDTAYYAFEKVPYAAPPVGNLRFKAPQPVEDWDGTLNTTYLDVSCYQLGDQVFLPPMLEESEDCLFLNVYTPKLPNNETENLLPVMVHIYGGGFIMGSSVTTPDLFVDKDVILVSFNYRVGIFGFLSTQDEVIPGNNGLKDQLQAIKWVNQNIHLFGGDPNKVTIFGGSAGASSCAHHTLNQNSLGLFQGVILSSGTFLCTGMFQRNSRQIAFGTAAVLNSTFETNQDSQALLELFLSLDPEELNQAASQYSTSITNPWDGFLEVGSIFAPVIEPKNPDAYITRKMFGLLEAGSVVPVPIFMGYNSEEKIAMGMDEESLRSLAETLDENLDYLVPADMEITDIDNRTHMGSLIRDIYTGGEPFSENLGDAIRLSSDTFLTRSMGKHAELYSEFATTYFYQFSYEGSFGMQFPHYNGTGSVGHGAEVDYLFCSGTSCNDPSYLEEDLLERQRLITLFTNFAKYQNPTPEPVDLLQNVTWTPVSTTNGDFFYLDIGENFKVKNHPKGEAYAKWIELYDSLGYDDFDTY</sequence>
<dbReference type="PANTHER" id="PTHR43142">
    <property type="entry name" value="CARBOXYLIC ESTER HYDROLASE"/>
    <property type="match status" value="1"/>
</dbReference>
<dbReference type="InterPro" id="IPR002018">
    <property type="entry name" value="CarbesteraseB"/>
</dbReference>
<evidence type="ECO:0000259" key="7">
    <source>
        <dbReference type="Pfam" id="PF00135"/>
    </source>
</evidence>
<feature type="chain" id="PRO_5041481093" description="Carboxylic ester hydrolase" evidence="6">
    <location>
        <begin position="24"/>
        <end position="569"/>
    </location>
</feature>
<protein>
    <recommendedName>
        <fullName evidence="6">Carboxylic ester hydrolase</fullName>
        <ecNumber evidence="6">3.1.1.-</ecNumber>
    </recommendedName>
</protein>
<evidence type="ECO:0000256" key="4">
    <source>
        <dbReference type="ARBA" id="ARBA00023157"/>
    </source>
</evidence>
<evidence type="ECO:0000256" key="2">
    <source>
        <dbReference type="ARBA" id="ARBA00022487"/>
    </source>
</evidence>
<dbReference type="Proteomes" id="UP001168821">
    <property type="component" value="Unassembled WGS sequence"/>
</dbReference>
<evidence type="ECO:0000256" key="5">
    <source>
        <dbReference type="ARBA" id="ARBA00023180"/>
    </source>
</evidence>
<dbReference type="AlphaFoldDB" id="A0AA38IWP2"/>
<evidence type="ECO:0000256" key="3">
    <source>
        <dbReference type="ARBA" id="ARBA00022801"/>
    </source>
</evidence>
<dbReference type="InterPro" id="IPR029058">
    <property type="entry name" value="AB_hydrolase_fold"/>
</dbReference>
<evidence type="ECO:0000313" key="8">
    <source>
        <dbReference type="EMBL" id="KAJ3662761.1"/>
    </source>
</evidence>
<proteinExistence type="inferred from homology"/>
<organism evidence="8 9">
    <name type="scientific">Zophobas morio</name>
    <dbReference type="NCBI Taxonomy" id="2755281"/>
    <lineage>
        <taxon>Eukaryota</taxon>
        <taxon>Metazoa</taxon>
        <taxon>Ecdysozoa</taxon>
        <taxon>Arthropoda</taxon>
        <taxon>Hexapoda</taxon>
        <taxon>Insecta</taxon>
        <taxon>Pterygota</taxon>
        <taxon>Neoptera</taxon>
        <taxon>Endopterygota</taxon>
        <taxon>Coleoptera</taxon>
        <taxon>Polyphaga</taxon>
        <taxon>Cucujiformia</taxon>
        <taxon>Tenebrionidae</taxon>
        <taxon>Zophobas</taxon>
    </lineage>
</organism>
<feature type="signal peptide" evidence="6">
    <location>
        <begin position="1"/>
        <end position="23"/>
    </location>
</feature>
<keyword evidence="4" id="KW-1015">Disulfide bond</keyword>
<keyword evidence="6" id="KW-0732">Signal</keyword>
<feature type="domain" description="Carboxylesterase type B" evidence="7">
    <location>
        <begin position="25"/>
        <end position="554"/>
    </location>
</feature>